<dbReference type="GO" id="GO:0071008">
    <property type="term" value="C:U2-type post-mRNA release spliceosomal complex"/>
    <property type="evidence" value="ECO:0007669"/>
    <property type="project" value="InterPro"/>
</dbReference>
<dbReference type="PANTHER" id="PTHR12214:SF0">
    <property type="entry name" value="LD29489P"/>
    <property type="match status" value="1"/>
</dbReference>
<dbReference type="GeneID" id="20344066"/>
<organism evidence="4">
    <name type="scientific">Gaeumannomyces tritici (strain R3-111a-1)</name>
    <name type="common">Wheat and barley take-all root rot fungus</name>
    <name type="synonym">Gaeumannomyces graminis var. tritici</name>
    <dbReference type="NCBI Taxonomy" id="644352"/>
    <lineage>
        <taxon>Eukaryota</taxon>
        <taxon>Fungi</taxon>
        <taxon>Dikarya</taxon>
        <taxon>Ascomycota</taxon>
        <taxon>Pezizomycotina</taxon>
        <taxon>Sordariomycetes</taxon>
        <taxon>Sordariomycetidae</taxon>
        <taxon>Magnaporthales</taxon>
        <taxon>Magnaporthaceae</taxon>
        <taxon>Gaeumannomyces</taxon>
    </lineage>
</organism>
<reference evidence="4" key="3">
    <citation type="submission" date="2010-09" db="EMBL/GenBank/DDBJ databases">
        <title>Annotation of Gaeumannomyces graminis var. tritici R3-111a-1.</title>
        <authorList>
            <consortium name="The Broad Institute Genome Sequencing Platform"/>
            <person name="Ma L.-J."/>
            <person name="Dead R."/>
            <person name="Young S.K."/>
            <person name="Zeng Q."/>
            <person name="Gargeya S."/>
            <person name="Fitzgerald M."/>
            <person name="Haas B."/>
            <person name="Abouelleil A."/>
            <person name="Alvarado L."/>
            <person name="Arachchi H.M."/>
            <person name="Berlin A."/>
            <person name="Brown A."/>
            <person name="Chapman S.B."/>
            <person name="Chen Z."/>
            <person name="Dunbar C."/>
            <person name="Freedman E."/>
            <person name="Gearin G."/>
            <person name="Gellesch M."/>
            <person name="Goldberg J."/>
            <person name="Griggs A."/>
            <person name="Gujja S."/>
            <person name="Heiman D."/>
            <person name="Howarth C."/>
            <person name="Larson L."/>
            <person name="Lui A."/>
            <person name="MacDonald P.J.P."/>
            <person name="Mehta T."/>
            <person name="Montmayeur A."/>
            <person name="Murphy C."/>
            <person name="Neiman D."/>
            <person name="Pearson M."/>
            <person name="Priest M."/>
            <person name="Roberts A."/>
            <person name="Saif S."/>
            <person name="Shea T."/>
            <person name="Shenoy N."/>
            <person name="Sisk P."/>
            <person name="Stolte C."/>
            <person name="Sykes S."/>
            <person name="Yandava C."/>
            <person name="Wortman J."/>
            <person name="Nusbaum C."/>
            <person name="Birren B."/>
        </authorList>
    </citation>
    <scope>NUCLEOTIDE SEQUENCE</scope>
    <source>
        <strain evidence="4">R3-111a-1</strain>
    </source>
</reference>
<dbReference type="AlphaFoldDB" id="J3NQQ2"/>
<name>J3NQQ2_GAET3</name>
<evidence type="ECO:0000256" key="3">
    <source>
        <dbReference type="SAM" id="MobiDB-lite"/>
    </source>
</evidence>
<evidence type="ECO:0000313" key="6">
    <source>
        <dbReference type="Proteomes" id="UP000006039"/>
    </source>
</evidence>
<feature type="compositionally biased region" description="Basic and acidic residues" evidence="3">
    <location>
        <begin position="378"/>
        <end position="388"/>
    </location>
</feature>
<feature type="region of interest" description="Disordered" evidence="3">
    <location>
        <begin position="1"/>
        <end position="193"/>
    </location>
</feature>
<keyword evidence="2" id="KW-0539">Nucleus</keyword>
<evidence type="ECO:0008006" key="7">
    <source>
        <dbReference type="Google" id="ProtNLM"/>
    </source>
</evidence>
<reference evidence="6" key="1">
    <citation type="submission" date="2010-07" db="EMBL/GenBank/DDBJ databases">
        <title>The genome sequence of Gaeumannomyces graminis var. tritici strain R3-111a-1.</title>
        <authorList>
            <consortium name="The Broad Institute Genome Sequencing Platform"/>
            <person name="Ma L.-J."/>
            <person name="Dead R."/>
            <person name="Young S."/>
            <person name="Zeng Q."/>
            <person name="Koehrsen M."/>
            <person name="Alvarado L."/>
            <person name="Berlin A."/>
            <person name="Chapman S.B."/>
            <person name="Chen Z."/>
            <person name="Freedman E."/>
            <person name="Gellesch M."/>
            <person name="Goldberg J."/>
            <person name="Griggs A."/>
            <person name="Gujja S."/>
            <person name="Heilman E.R."/>
            <person name="Heiman D."/>
            <person name="Hepburn T."/>
            <person name="Howarth C."/>
            <person name="Jen D."/>
            <person name="Larson L."/>
            <person name="Mehta T."/>
            <person name="Neiman D."/>
            <person name="Pearson M."/>
            <person name="Roberts A."/>
            <person name="Saif S."/>
            <person name="Shea T."/>
            <person name="Shenoy N."/>
            <person name="Sisk P."/>
            <person name="Stolte C."/>
            <person name="Sykes S."/>
            <person name="Walk T."/>
            <person name="White J."/>
            <person name="Yandava C."/>
            <person name="Haas B."/>
            <person name="Nusbaum C."/>
            <person name="Birren B."/>
        </authorList>
    </citation>
    <scope>NUCLEOTIDE SEQUENCE [LARGE SCALE GENOMIC DNA]</scope>
    <source>
        <strain evidence="6">R3-111a-1</strain>
    </source>
</reference>
<evidence type="ECO:0000313" key="5">
    <source>
        <dbReference type="EnsemblFungi" id="EJT78508"/>
    </source>
</evidence>
<evidence type="ECO:0000256" key="2">
    <source>
        <dbReference type="ARBA" id="ARBA00023242"/>
    </source>
</evidence>
<sequence length="533" mass="56899">MFTSKRKPRAIRTFGTDDGDDEHGKDAPSQQSQDAGRGEPAKEGLSTTTTVPVKFTKRPFKHSSLRKSINAEDAAALASNLGQPTESAPAPAPATATAPSGGDEEDDPIVVKSSLSRAGSTKTKKKRLSSRLSFGGDAAPGGDDDAGAGPFTTPKKSGLSSRALENSALRNRLPIGIRQPATSSGHAADDDDFRPRYSKEYLDELANSTPNTPRDISTLKISGDYDEAMELDLAELDGALVVPSGELSGLQQQRPNPDPAGPVVLTETEIRERKERRARLAREEDFMSLDGSDDDGDYISLRPKSKKKDESRLVAEDEDLGEGYEEFVEDGGLSLGKKAERDARRRRRAEMAELIDAAEGDGGGGGDGGSSDGDDSEAERRAAYEEAQTRAGMDGLQRRSKEESRGGGGRGTGVAEIPRLKPLPDLGECLARMREVLQGMERDVTAKQLRIADLEKEKSEIAAREAEVQTVLDQEGNKYHTTPGASDLPMPPSSATQSPLRPLPTGFGADTPAQRGLESFGTPTKRPDAEDAG</sequence>
<gene>
    <name evidence="5" type="primary">20344066</name>
    <name evidence="4" type="ORF">GGTG_03608</name>
</gene>
<dbReference type="Proteomes" id="UP000006039">
    <property type="component" value="Unassembled WGS sequence"/>
</dbReference>
<dbReference type="HOGENOM" id="CLU_031138_0_0_1"/>
<feature type="compositionally biased region" description="Gly residues" evidence="3">
    <location>
        <begin position="360"/>
        <end position="371"/>
    </location>
</feature>
<proteinExistence type="predicted"/>
<comment type="subcellular location">
    <subcellularLocation>
        <location evidence="1">Nucleus</location>
    </subcellularLocation>
</comment>
<feature type="compositionally biased region" description="Low complexity" evidence="3">
    <location>
        <begin position="130"/>
        <end position="141"/>
    </location>
</feature>
<reference evidence="5" key="4">
    <citation type="journal article" date="2015" name="G3 (Bethesda)">
        <title>Genome sequences of three phytopathogenic species of the Magnaporthaceae family of fungi.</title>
        <authorList>
            <person name="Okagaki L.H."/>
            <person name="Nunes C.C."/>
            <person name="Sailsbery J."/>
            <person name="Clay B."/>
            <person name="Brown D."/>
            <person name="John T."/>
            <person name="Oh Y."/>
            <person name="Young N."/>
            <person name="Fitzgerald M."/>
            <person name="Haas B.J."/>
            <person name="Zeng Q."/>
            <person name="Young S."/>
            <person name="Adiconis X."/>
            <person name="Fan L."/>
            <person name="Levin J.Z."/>
            <person name="Mitchell T.K."/>
            <person name="Okubara P.A."/>
            <person name="Farman M.L."/>
            <person name="Kohn L.M."/>
            <person name="Birren B."/>
            <person name="Ma L.-J."/>
            <person name="Dean R.A."/>
        </authorList>
    </citation>
    <scope>NUCLEOTIDE SEQUENCE</scope>
    <source>
        <strain evidence="5">R3-111a-1</strain>
    </source>
</reference>
<protein>
    <recommendedName>
        <fullName evidence="7">Nineteen complex-related protein 2-domain-containing protein</fullName>
    </recommendedName>
</protein>
<dbReference type="RefSeq" id="XP_009219653.1">
    <property type="nucleotide sequence ID" value="XM_009221389.1"/>
</dbReference>
<evidence type="ECO:0000313" key="4">
    <source>
        <dbReference type="EMBL" id="EJT78508.1"/>
    </source>
</evidence>
<dbReference type="EnsemblFungi" id="EJT78508">
    <property type="protein sequence ID" value="EJT78508"/>
    <property type="gene ID" value="GGTG_03608"/>
</dbReference>
<dbReference type="EMBL" id="GL385396">
    <property type="protein sequence ID" value="EJT78508.1"/>
    <property type="molecule type" value="Genomic_DNA"/>
</dbReference>
<evidence type="ECO:0000256" key="1">
    <source>
        <dbReference type="ARBA" id="ARBA00004123"/>
    </source>
</evidence>
<accession>J3NQQ2</accession>
<dbReference type="GO" id="GO:0003677">
    <property type="term" value="F:DNA binding"/>
    <property type="evidence" value="ECO:0007669"/>
    <property type="project" value="InterPro"/>
</dbReference>
<dbReference type="InterPro" id="IPR028211">
    <property type="entry name" value="Ntr2"/>
</dbReference>
<feature type="region of interest" description="Disordered" evidence="3">
    <location>
        <begin position="275"/>
        <end position="419"/>
    </location>
</feature>
<feature type="compositionally biased region" description="Basic residues" evidence="3">
    <location>
        <begin position="55"/>
        <end position="65"/>
    </location>
</feature>
<dbReference type="OrthoDB" id="429427at2759"/>
<dbReference type="STRING" id="644352.J3NQQ2"/>
<feature type="compositionally biased region" description="Basic and acidic residues" evidence="3">
    <location>
        <begin position="396"/>
        <end position="405"/>
    </location>
</feature>
<feature type="compositionally biased region" description="Polar residues" evidence="3">
    <location>
        <begin position="154"/>
        <end position="164"/>
    </location>
</feature>
<keyword evidence="6" id="KW-1185">Reference proteome</keyword>
<dbReference type="eggNOG" id="ENOG502S5MV">
    <property type="taxonomic scope" value="Eukaryota"/>
</dbReference>
<feature type="region of interest" description="Disordered" evidence="3">
    <location>
        <begin position="472"/>
        <end position="533"/>
    </location>
</feature>
<dbReference type="InterPro" id="IPR012890">
    <property type="entry name" value="GCFC2-like"/>
</dbReference>
<dbReference type="VEuPathDB" id="FungiDB:GGTG_03608"/>
<dbReference type="PANTHER" id="PTHR12214">
    <property type="entry name" value="GC-RICH SEQUENCE DNA-BINDING FACTOR"/>
    <property type="match status" value="1"/>
</dbReference>
<feature type="compositionally biased region" description="Acidic residues" evidence="3">
    <location>
        <begin position="316"/>
        <end position="329"/>
    </location>
</feature>
<reference evidence="5" key="5">
    <citation type="submission" date="2018-04" db="UniProtKB">
        <authorList>
            <consortium name="EnsemblFungi"/>
        </authorList>
    </citation>
    <scope>IDENTIFICATION</scope>
    <source>
        <strain evidence="5">R3-111a-1</strain>
    </source>
</reference>
<feature type="compositionally biased region" description="Basic and acidic residues" evidence="3">
    <location>
        <begin position="275"/>
        <end position="285"/>
    </location>
</feature>
<dbReference type="Pfam" id="PF15458">
    <property type="entry name" value="NTR2"/>
    <property type="match status" value="1"/>
</dbReference>
<reference evidence="4" key="2">
    <citation type="submission" date="2010-07" db="EMBL/GenBank/DDBJ databases">
        <authorList>
            <consortium name="The Broad Institute Genome Sequencing Platform"/>
            <consortium name="Broad Institute Genome Sequencing Center for Infectious Disease"/>
            <person name="Ma L.-J."/>
            <person name="Dead R."/>
            <person name="Young S."/>
            <person name="Zeng Q."/>
            <person name="Koehrsen M."/>
            <person name="Alvarado L."/>
            <person name="Berlin A."/>
            <person name="Chapman S.B."/>
            <person name="Chen Z."/>
            <person name="Freedman E."/>
            <person name="Gellesch M."/>
            <person name="Goldberg J."/>
            <person name="Griggs A."/>
            <person name="Gujja S."/>
            <person name="Heilman E.R."/>
            <person name="Heiman D."/>
            <person name="Hepburn T."/>
            <person name="Howarth C."/>
            <person name="Jen D."/>
            <person name="Larson L."/>
            <person name="Mehta T."/>
            <person name="Neiman D."/>
            <person name="Pearson M."/>
            <person name="Roberts A."/>
            <person name="Saif S."/>
            <person name="Shea T."/>
            <person name="Shenoy N."/>
            <person name="Sisk P."/>
            <person name="Stolte C."/>
            <person name="Sykes S."/>
            <person name="Walk T."/>
            <person name="White J."/>
            <person name="Yandava C."/>
            <person name="Haas B."/>
            <person name="Nusbaum C."/>
            <person name="Birren B."/>
        </authorList>
    </citation>
    <scope>NUCLEOTIDE SEQUENCE</scope>
    <source>
        <strain evidence="4">R3-111a-1</strain>
    </source>
</reference>
<dbReference type="GO" id="GO:0000390">
    <property type="term" value="P:spliceosomal complex disassembly"/>
    <property type="evidence" value="ECO:0007669"/>
    <property type="project" value="InterPro"/>
</dbReference>
<feature type="compositionally biased region" description="Basic residues" evidence="3">
    <location>
        <begin position="1"/>
        <end position="10"/>
    </location>
</feature>